<evidence type="ECO:0000313" key="3">
    <source>
        <dbReference type="Proteomes" id="UP000260828"/>
    </source>
</evidence>
<evidence type="ECO:0000256" key="1">
    <source>
        <dbReference type="SAM" id="MobiDB-lite"/>
    </source>
</evidence>
<sequence length="67" mass="7774">MSAIINWYEVIALICACDHCYYLFEAPELPEQCPDCGKQATRPANKQERAEYLSRQTSSQEEAEEWD</sequence>
<name>A0A3E3IKF7_9FIRM</name>
<evidence type="ECO:0008006" key="4">
    <source>
        <dbReference type="Google" id="ProtNLM"/>
    </source>
</evidence>
<comment type="caution">
    <text evidence="2">The sequence shown here is derived from an EMBL/GenBank/DDBJ whole genome shotgun (WGS) entry which is preliminary data.</text>
</comment>
<proteinExistence type="predicted"/>
<accession>A0A3E3IKF7</accession>
<evidence type="ECO:0000313" key="2">
    <source>
        <dbReference type="EMBL" id="RGE67391.1"/>
    </source>
</evidence>
<dbReference type="Proteomes" id="UP000260828">
    <property type="component" value="Unassembled WGS sequence"/>
</dbReference>
<gene>
    <name evidence="2" type="ORF">DXC40_11385</name>
</gene>
<organism evidence="2 3">
    <name type="scientific">Anaerotruncus colihominis</name>
    <dbReference type="NCBI Taxonomy" id="169435"/>
    <lineage>
        <taxon>Bacteria</taxon>
        <taxon>Bacillati</taxon>
        <taxon>Bacillota</taxon>
        <taxon>Clostridia</taxon>
        <taxon>Eubacteriales</taxon>
        <taxon>Oscillospiraceae</taxon>
        <taxon>Anaerotruncus</taxon>
    </lineage>
</organism>
<protein>
    <recommendedName>
        <fullName evidence="4">Rubredoxin-like domain-containing protein</fullName>
    </recommendedName>
</protein>
<reference evidence="2 3" key="1">
    <citation type="submission" date="2018-08" db="EMBL/GenBank/DDBJ databases">
        <title>A genome reference for cultivated species of the human gut microbiota.</title>
        <authorList>
            <person name="Zou Y."/>
            <person name="Xue W."/>
            <person name="Luo G."/>
        </authorList>
    </citation>
    <scope>NUCLEOTIDE SEQUENCE [LARGE SCALE GENOMIC DNA]</scope>
    <source>
        <strain evidence="2 3">TF05-12AC</strain>
    </source>
</reference>
<feature type="region of interest" description="Disordered" evidence="1">
    <location>
        <begin position="36"/>
        <end position="67"/>
    </location>
</feature>
<dbReference type="AlphaFoldDB" id="A0A3E3IKF7"/>
<dbReference type="EMBL" id="QVME01000005">
    <property type="protein sequence ID" value="RGE67391.1"/>
    <property type="molecule type" value="Genomic_DNA"/>
</dbReference>